<keyword evidence="1" id="KW-1133">Transmembrane helix</keyword>
<proteinExistence type="predicted"/>
<organism evidence="2 3">
    <name type="scientific">Psylliodes chrysocephalus</name>
    <dbReference type="NCBI Taxonomy" id="3402493"/>
    <lineage>
        <taxon>Eukaryota</taxon>
        <taxon>Metazoa</taxon>
        <taxon>Ecdysozoa</taxon>
        <taxon>Arthropoda</taxon>
        <taxon>Hexapoda</taxon>
        <taxon>Insecta</taxon>
        <taxon>Pterygota</taxon>
        <taxon>Neoptera</taxon>
        <taxon>Endopterygota</taxon>
        <taxon>Coleoptera</taxon>
        <taxon>Polyphaga</taxon>
        <taxon>Cucujiformia</taxon>
        <taxon>Chrysomeloidea</taxon>
        <taxon>Chrysomelidae</taxon>
        <taxon>Galerucinae</taxon>
        <taxon>Alticini</taxon>
        <taxon>Psylliodes</taxon>
    </lineage>
</organism>
<evidence type="ECO:0000256" key="1">
    <source>
        <dbReference type="SAM" id="Phobius"/>
    </source>
</evidence>
<dbReference type="OrthoDB" id="6775407at2759"/>
<keyword evidence="1" id="KW-0472">Membrane</keyword>
<name>A0A9P0CV61_9CUCU</name>
<gene>
    <name evidence="2" type="ORF">PSYICH_LOCUS6014</name>
</gene>
<accession>A0A9P0CV61</accession>
<keyword evidence="1" id="KW-0812">Transmembrane</keyword>
<dbReference type="AlphaFoldDB" id="A0A9P0CV61"/>
<reference evidence="2" key="1">
    <citation type="submission" date="2022-01" db="EMBL/GenBank/DDBJ databases">
        <authorList>
            <person name="King R."/>
        </authorList>
    </citation>
    <scope>NUCLEOTIDE SEQUENCE</scope>
</reference>
<evidence type="ECO:0000313" key="2">
    <source>
        <dbReference type="EMBL" id="CAH1104816.1"/>
    </source>
</evidence>
<dbReference type="Proteomes" id="UP001153636">
    <property type="component" value="Chromosome 18"/>
</dbReference>
<feature type="transmembrane region" description="Helical" evidence="1">
    <location>
        <begin position="314"/>
        <end position="337"/>
    </location>
</feature>
<protein>
    <submittedName>
        <fullName evidence="2">Uncharacterized protein</fullName>
    </submittedName>
</protein>
<evidence type="ECO:0000313" key="3">
    <source>
        <dbReference type="Proteomes" id="UP001153636"/>
    </source>
</evidence>
<sequence length="342" mass="38698">MITETETKDKPSGKNVFTCCCPCIPSKSSKKEKKKKQKAIPKEFAEYEYVIENLAISKAPKICLDCAQPTPKPKKKSIRTTQTIKPSARDCSTLAVKTSPQEVVLGPVVQSTLSSGDCSALKEPHEKIEPCCPCPRGPLSKQMQYRCMIRDKIKDDFILKKILLPPGQVQRIEHPKLQNVPDIHKNPDEDSTMRKELKAIPAEIQKTIDALKIAKPQLGPSSLRRNRLNLIRSVSDTSCDNKETICNFLGVEKNIRGETTEDTKSSVNDYCYDNKRKSLSKLLQSAKKTFDTPRTAEDSTIEEQTTVEYYSCQIFGAVLVIKHLFLIVYLWVVYLFYNFKNS</sequence>
<dbReference type="EMBL" id="OV651830">
    <property type="protein sequence ID" value="CAH1104816.1"/>
    <property type="molecule type" value="Genomic_DNA"/>
</dbReference>
<keyword evidence="3" id="KW-1185">Reference proteome</keyword>